<keyword evidence="1" id="KW-0472">Membrane</keyword>
<evidence type="ECO:0008006" key="4">
    <source>
        <dbReference type="Google" id="ProtNLM"/>
    </source>
</evidence>
<sequence length="359" mass="38812">MLRNDARTTRRGFTLVEMLVVVTILGLLSGMVLVALAGAAETAREARTRSQIQKLNEFLMNRYESYRTRRTPRPATGNAIIQARARVDQIRAVMLQEMPDRKTDLFVDHRGLTSGKYSATYARHQRAVEAFTNNEGNWTAAYAAWTAENQHAECLYLILASINDGETSALEFLHDSEVGDTDGDGVPEVLDGWGNPIAFIRWPQGYVNPDKSEQGFGLQDITVYDAFDPLRVRGRSAGTVGAPDVYEMSNSTPVATGFAHFNLVPLVVSAGKDGIFDIVGDTSTGTTDTTHGITYANGSSAVDYLSTTPKANPYAFATTIAGDNLSVGVGAITDVNGDGYDNSLDNISNHYLIVGGNSP</sequence>
<dbReference type="PROSITE" id="PS00409">
    <property type="entry name" value="PROKAR_NTER_METHYL"/>
    <property type="match status" value="1"/>
</dbReference>
<dbReference type="Pfam" id="PF07963">
    <property type="entry name" value="N_methyl"/>
    <property type="match status" value="1"/>
</dbReference>
<organism evidence="2 3">
    <name type="scientific">Blastopirellula retiformator</name>
    <dbReference type="NCBI Taxonomy" id="2527970"/>
    <lineage>
        <taxon>Bacteria</taxon>
        <taxon>Pseudomonadati</taxon>
        <taxon>Planctomycetota</taxon>
        <taxon>Planctomycetia</taxon>
        <taxon>Pirellulales</taxon>
        <taxon>Pirellulaceae</taxon>
        <taxon>Blastopirellula</taxon>
    </lineage>
</organism>
<dbReference type="RefSeq" id="WP_146436315.1">
    <property type="nucleotide sequence ID" value="NZ_SJPF01000006.1"/>
</dbReference>
<dbReference type="Gene3D" id="3.30.700.10">
    <property type="entry name" value="Glycoprotein, Type 4 Pilin"/>
    <property type="match status" value="1"/>
</dbReference>
<dbReference type="InterPro" id="IPR012902">
    <property type="entry name" value="N_methyl_site"/>
</dbReference>
<comment type="caution">
    <text evidence="2">The sequence shown here is derived from an EMBL/GenBank/DDBJ whole genome shotgun (WGS) entry which is preliminary data.</text>
</comment>
<dbReference type="NCBIfam" id="TIGR02532">
    <property type="entry name" value="IV_pilin_GFxxxE"/>
    <property type="match status" value="1"/>
</dbReference>
<dbReference type="EMBL" id="SJPF01000006">
    <property type="protein sequence ID" value="TWT30057.1"/>
    <property type="molecule type" value="Genomic_DNA"/>
</dbReference>
<evidence type="ECO:0000313" key="3">
    <source>
        <dbReference type="Proteomes" id="UP000318878"/>
    </source>
</evidence>
<dbReference type="AlphaFoldDB" id="A0A5C5UWX3"/>
<reference evidence="2 3" key="1">
    <citation type="submission" date="2019-02" db="EMBL/GenBank/DDBJ databases">
        <title>Deep-cultivation of Planctomycetes and their phenomic and genomic characterization uncovers novel biology.</title>
        <authorList>
            <person name="Wiegand S."/>
            <person name="Jogler M."/>
            <person name="Boedeker C."/>
            <person name="Pinto D."/>
            <person name="Vollmers J."/>
            <person name="Rivas-Marin E."/>
            <person name="Kohn T."/>
            <person name="Peeters S.H."/>
            <person name="Heuer A."/>
            <person name="Rast P."/>
            <person name="Oberbeckmann S."/>
            <person name="Bunk B."/>
            <person name="Jeske O."/>
            <person name="Meyerdierks A."/>
            <person name="Storesund J.E."/>
            <person name="Kallscheuer N."/>
            <person name="Luecker S."/>
            <person name="Lage O.M."/>
            <person name="Pohl T."/>
            <person name="Merkel B.J."/>
            <person name="Hornburger P."/>
            <person name="Mueller R.-W."/>
            <person name="Bruemmer F."/>
            <person name="Labrenz M."/>
            <person name="Spormann A.M."/>
            <person name="Op Den Camp H."/>
            <person name="Overmann J."/>
            <person name="Amann R."/>
            <person name="Jetten M.S.M."/>
            <person name="Mascher T."/>
            <person name="Medema M.H."/>
            <person name="Devos D.P."/>
            <person name="Kaster A.-K."/>
            <person name="Ovreas L."/>
            <person name="Rohde M."/>
            <person name="Galperin M.Y."/>
            <person name="Jogler C."/>
        </authorList>
    </citation>
    <scope>NUCLEOTIDE SEQUENCE [LARGE SCALE GENOMIC DNA]</scope>
    <source>
        <strain evidence="2 3">Enr8</strain>
    </source>
</reference>
<dbReference type="Proteomes" id="UP000318878">
    <property type="component" value="Unassembled WGS sequence"/>
</dbReference>
<evidence type="ECO:0000313" key="2">
    <source>
        <dbReference type="EMBL" id="TWT30057.1"/>
    </source>
</evidence>
<feature type="transmembrane region" description="Helical" evidence="1">
    <location>
        <begin position="12"/>
        <end position="40"/>
    </location>
</feature>
<evidence type="ECO:0000256" key="1">
    <source>
        <dbReference type="SAM" id="Phobius"/>
    </source>
</evidence>
<dbReference type="SUPFAM" id="SSF54523">
    <property type="entry name" value="Pili subunits"/>
    <property type="match status" value="1"/>
</dbReference>
<name>A0A5C5UWX3_9BACT</name>
<keyword evidence="3" id="KW-1185">Reference proteome</keyword>
<keyword evidence="1" id="KW-1133">Transmembrane helix</keyword>
<dbReference type="OrthoDB" id="253619at2"/>
<proteinExistence type="predicted"/>
<protein>
    <recommendedName>
        <fullName evidence="4">Type II secretion system protein G</fullName>
    </recommendedName>
</protein>
<gene>
    <name evidence="2" type="ORF">Enr8_47140</name>
</gene>
<dbReference type="PANTHER" id="PTHR30093:SF2">
    <property type="entry name" value="TYPE II SECRETION SYSTEM PROTEIN H"/>
    <property type="match status" value="1"/>
</dbReference>
<dbReference type="InterPro" id="IPR045584">
    <property type="entry name" value="Pilin-like"/>
</dbReference>
<dbReference type="PANTHER" id="PTHR30093">
    <property type="entry name" value="GENERAL SECRETION PATHWAY PROTEIN G"/>
    <property type="match status" value="1"/>
</dbReference>
<keyword evidence="1" id="KW-0812">Transmembrane</keyword>
<accession>A0A5C5UWX3</accession>